<keyword evidence="2" id="KW-1185">Reference proteome</keyword>
<name>A0ABR9PVA5_9BACT</name>
<evidence type="ECO:0000313" key="1">
    <source>
        <dbReference type="EMBL" id="MBE4751850.1"/>
    </source>
</evidence>
<gene>
    <name evidence="1" type="ORF">G4177_27145</name>
</gene>
<organism evidence="1 2">
    <name type="scientific">Corallococcus soli</name>
    <dbReference type="NCBI Taxonomy" id="2710757"/>
    <lineage>
        <taxon>Bacteria</taxon>
        <taxon>Pseudomonadati</taxon>
        <taxon>Myxococcota</taxon>
        <taxon>Myxococcia</taxon>
        <taxon>Myxococcales</taxon>
        <taxon>Cystobacterineae</taxon>
        <taxon>Myxococcaceae</taxon>
        <taxon>Corallococcus</taxon>
    </lineage>
</organism>
<evidence type="ECO:0000313" key="2">
    <source>
        <dbReference type="Proteomes" id="UP001516472"/>
    </source>
</evidence>
<dbReference type="InterPro" id="IPR021815">
    <property type="entry name" value="TsiV"/>
</dbReference>
<dbReference type="Pfam" id="PF11876">
    <property type="entry name" value="TsiV"/>
    <property type="match status" value="1"/>
</dbReference>
<comment type="caution">
    <text evidence="1">The sequence shown here is derived from an EMBL/GenBank/DDBJ whole genome shotgun (WGS) entry which is preliminary data.</text>
</comment>
<reference evidence="1 2" key="1">
    <citation type="submission" date="2020-02" db="EMBL/GenBank/DDBJ databases">
        <authorList>
            <person name="Babadi Z.K."/>
            <person name="Risdian C."/>
            <person name="Ebrahimipour G.H."/>
            <person name="Wink J."/>
        </authorList>
    </citation>
    <scope>NUCLEOTIDE SEQUENCE [LARGE SCALE GENOMIC DNA]</scope>
    <source>
        <strain evidence="1 2">ZKHCc1 1396</strain>
    </source>
</reference>
<dbReference type="Proteomes" id="UP001516472">
    <property type="component" value="Unassembled WGS sequence"/>
</dbReference>
<dbReference type="EMBL" id="JAAIYO010000009">
    <property type="protein sequence ID" value="MBE4751850.1"/>
    <property type="molecule type" value="Genomic_DNA"/>
</dbReference>
<proteinExistence type="predicted"/>
<protein>
    <submittedName>
        <fullName evidence="1">DUF3396 domain-containing protein</fullName>
    </submittedName>
</protein>
<accession>A0ABR9PVA5</accession>
<sequence>MRYRFEYHGKDLGNPARVYSPAVISSLGFWLPSEFMDERGPDSVRELALALAMDLPFSSGQAGPSFQCQLDVLGIRDESAARSLRHPGMDVSTLSTLAMELGTRVRGPSWMTFLGPPVLAELGGAEALRARLHSPDTTVQELGRDRAVVTLGPAPEAGDTEQGQTLPAYRELARVLEPWLFQTPPGPAAEQSPLITDRRSWQRRFLD</sequence>